<evidence type="ECO:0000256" key="1">
    <source>
        <dbReference type="SAM" id="MobiDB-lite"/>
    </source>
</evidence>
<name>A0A0A9BRA6_ARUDO</name>
<sequence>MQRGRFRKGALYRGTPSAARTRRNSSVVQGKIPGHAEGKDRDNSSLALVPSLLPLQIQRRCSKTRRRLHVWMVYGPPHQRRLPGKHARIGRKPPAEVHQRTIRPGQGFIRLHRAQLLHYKLR</sequence>
<evidence type="ECO:0000313" key="2">
    <source>
        <dbReference type="EMBL" id="JAD65946.1"/>
    </source>
</evidence>
<dbReference type="AlphaFoldDB" id="A0A0A9BRA6"/>
<organism evidence="2">
    <name type="scientific">Arundo donax</name>
    <name type="common">Giant reed</name>
    <name type="synonym">Donax arundinaceus</name>
    <dbReference type="NCBI Taxonomy" id="35708"/>
    <lineage>
        <taxon>Eukaryota</taxon>
        <taxon>Viridiplantae</taxon>
        <taxon>Streptophyta</taxon>
        <taxon>Embryophyta</taxon>
        <taxon>Tracheophyta</taxon>
        <taxon>Spermatophyta</taxon>
        <taxon>Magnoliopsida</taxon>
        <taxon>Liliopsida</taxon>
        <taxon>Poales</taxon>
        <taxon>Poaceae</taxon>
        <taxon>PACMAD clade</taxon>
        <taxon>Arundinoideae</taxon>
        <taxon>Arundineae</taxon>
        <taxon>Arundo</taxon>
    </lineage>
</organism>
<reference evidence="2" key="1">
    <citation type="submission" date="2014-09" db="EMBL/GenBank/DDBJ databases">
        <authorList>
            <person name="Magalhaes I.L.F."/>
            <person name="Oliveira U."/>
            <person name="Santos F.R."/>
            <person name="Vidigal T.H.D.A."/>
            <person name="Brescovit A.D."/>
            <person name="Santos A.J."/>
        </authorList>
    </citation>
    <scope>NUCLEOTIDE SEQUENCE</scope>
    <source>
        <tissue evidence="2">Shoot tissue taken approximately 20 cm above the soil surface</tissue>
    </source>
</reference>
<dbReference type="EMBL" id="GBRH01231949">
    <property type="protein sequence ID" value="JAD65946.1"/>
    <property type="molecule type" value="Transcribed_RNA"/>
</dbReference>
<protein>
    <submittedName>
        <fullName evidence="2">BGL12</fullName>
    </submittedName>
</protein>
<feature type="region of interest" description="Disordered" evidence="1">
    <location>
        <begin position="1"/>
        <end position="44"/>
    </location>
</feature>
<feature type="compositionally biased region" description="Basic residues" evidence="1">
    <location>
        <begin position="1"/>
        <end position="10"/>
    </location>
</feature>
<feature type="compositionally biased region" description="Basic and acidic residues" evidence="1">
    <location>
        <begin position="34"/>
        <end position="43"/>
    </location>
</feature>
<proteinExistence type="predicted"/>
<accession>A0A0A9BRA6</accession>
<reference evidence="2" key="2">
    <citation type="journal article" date="2015" name="Data Brief">
        <title>Shoot transcriptome of the giant reed, Arundo donax.</title>
        <authorList>
            <person name="Barrero R.A."/>
            <person name="Guerrero F.D."/>
            <person name="Moolhuijzen P."/>
            <person name="Goolsby J.A."/>
            <person name="Tidwell J."/>
            <person name="Bellgard S.E."/>
            <person name="Bellgard M.I."/>
        </authorList>
    </citation>
    <scope>NUCLEOTIDE SEQUENCE</scope>
    <source>
        <tissue evidence="2">Shoot tissue taken approximately 20 cm above the soil surface</tissue>
    </source>
</reference>